<dbReference type="Pfam" id="PF00319">
    <property type="entry name" value="SRF-TF"/>
    <property type="match status" value="1"/>
</dbReference>
<evidence type="ECO:0000256" key="2">
    <source>
        <dbReference type="ARBA" id="ARBA00023015"/>
    </source>
</evidence>
<dbReference type="GO" id="GO:0005634">
    <property type="term" value="C:nucleus"/>
    <property type="evidence" value="ECO:0007669"/>
    <property type="project" value="UniProtKB-SubCell"/>
</dbReference>
<dbReference type="Proteomes" id="UP001370490">
    <property type="component" value="Unassembled WGS sequence"/>
</dbReference>
<dbReference type="PRINTS" id="PR00404">
    <property type="entry name" value="MADSDOMAIN"/>
</dbReference>
<keyword evidence="2" id="KW-0805">Transcription regulation</keyword>
<organism evidence="9 10">
    <name type="scientific">Dillenia turbinata</name>
    <dbReference type="NCBI Taxonomy" id="194707"/>
    <lineage>
        <taxon>Eukaryota</taxon>
        <taxon>Viridiplantae</taxon>
        <taxon>Streptophyta</taxon>
        <taxon>Embryophyta</taxon>
        <taxon>Tracheophyta</taxon>
        <taxon>Spermatophyta</taxon>
        <taxon>Magnoliopsida</taxon>
        <taxon>eudicotyledons</taxon>
        <taxon>Gunneridae</taxon>
        <taxon>Pentapetalae</taxon>
        <taxon>Dilleniales</taxon>
        <taxon>Dilleniaceae</taxon>
        <taxon>Dillenia</taxon>
    </lineage>
</organism>
<evidence type="ECO:0000256" key="4">
    <source>
        <dbReference type="ARBA" id="ARBA00023163"/>
    </source>
</evidence>
<evidence type="ECO:0000259" key="8">
    <source>
        <dbReference type="PROSITE" id="PS51297"/>
    </source>
</evidence>
<dbReference type="AlphaFoldDB" id="A0AAN8UXK7"/>
<dbReference type="InterPro" id="IPR002487">
    <property type="entry name" value="TF_Kbox"/>
</dbReference>
<accession>A0AAN8UXK7</accession>
<evidence type="ECO:0000313" key="9">
    <source>
        <dbReference type="EMBL" id="KAK6923830.1"/>
    </source>
</evidence>
<feature type="domain" description="MADS-box" evidence="7">
    <location>
        <begin position="1"/>
        <end position="61"/>
    </location>
</feature>
<dbReference type="PROSITE" id="PS51297">
    <property type="entry name" value="K_BOX"/>
    <property type="match status" value="1"/>
</dbReference>
<dbReference type="GO" id="GO:0003700">
    <property type="term" value="F:DNA-binding transcription factor activity"/>
    <property type="evidence" value="ECO:0007669"/>
    <property type="project" value="InterPro"/>
</dbReference>
<keyword evidence="10" id="KW-1185">Reference proteome</keyword>
<dbReference type="PANTHER" id="PTHR48019">
    <property type="entry name" value="SERUM RESPONSE FACTOR HOMOLOG"/>
    <property type="match status" value="1"/>
</dbReference>
<evidence type="ECO:0000259" key="7">
    <source>
        <dbReference type="PROSITE" id="PS50066"/>
    </source>
</evidence>
<dbReference type="GO" id="GO:0003677">
    <property type="term" value="F:DNA binding"/>
    <property type="evidence" value="ECO:0007669"/>
    <property type="project" value="UniProtKB-KW"/>
</dbReference>
<protein>
    <submittedName>
        <fullName evidence="9">Transcription factor, MADS-box</fullName>
    </submittedName>
</protein>
<comment type="caution">
    <text evidence="9">The sequence shown here is derived from an EMBL/GenBank/DDBJ whole genome shotgun (WGS) entry which is preliminary data.</text>
</comment>
<sequence length="294" mass="33608">MAREKIQIKKIDNVTARQVTFSKRRRVLLKKAEELAVLCDADVALIIFSSTGKLFEYSSSRYYYYMLSLSLSLSLAQAQAHDNIMKTVRSKWGGVCLGFHPRRKVERGRAYNRAFERKHDKNLHKLLSMKEILERHNLHSKNLGKLDQPSTELQLVENSNYTRLSKEIAEKSHQLRQMRGEELQELNLEELQRLERSLEAGLSHVLEKKGERIMKEISNLREKGVELMEENERLTQQVAEITAGRKLIPIESENGICEEGQSSESETNGCNSNGPPMDYDSSDTSLKLGLPCSG</sequence>
<reference evidence="9 10" key="1">
    <citation type="submission" date="2023-12" db="EMBL/GenBank/DDBJ databases">
        <title>A high-quality genome assembly for Dillenia turbinata (Dilleniales).</title>
        <authorList>
            <person name="Chanderbali A."/>
        </authorList>
    </citation>
    <scope>NUCLEOTIDE SEQUENCE [LARGE SCALE GENOMIC DNA]</scope>
    <source>
        <strain evidence="9">LSX21</strain>
        <tissue evidence="9">Leaf</tissue>
    </source>
</reference>
<comment type="subcellular location">
    <subcellularLocation>
        <location evidence="1">Nucleus</location>
    </subcellularLocation>
</comment>
<dbReference type="SMART" id="SM00432">
    <property type="entry name" value="MADS"/>
    <property type="match status" value="1"/>
</dbReference>
<keyword evidence="5" id="KW-0539">Nucleus</keyword>
<dbReference type="InterPro" id="IPR002100">
    <property type="entry name" value="TF_MADSbox"/>
</dbReference>
<dbReference type="PROSITE" id="PS50066">
    <property type="entry name" value="MADS_BOX_2"/>
    <property type="match status" value="1"/>
</dbReference>
<dbReference type="Gene3D" id="3.40.1810.10">
    <property type="entry name" value="Transcription factor, MADS-box"/>
    <property type="match status" value="1"/>
</dbReference>
<dbReference type="Pfam" id="PF01486">
    <property type="entry name" value="K-box"/>
    <property type="match status" value="1"/>
</dbReference>
<evidence type="ECO:0000313" key="10">
    <source>
        <dbReference type="Proteomes" id="UP001370490"/>
    </source>
</evidence>
<keyword evidence="4" id="KW-0804">Transcription</keyword>
<dbReference type="InterPro" id="IPR036879">
    <property type="entry name" value="TF_MADSbox_sf"/>
</dbReference>
<evidence type="ECO:0000256" key="5">
    <source>
        <dbReference type="ARBA" id="ARBA00023242"/>
    </source>
</evidence>
<proteinExistence type="predicted"/>
<evidence type="ECO:0000256" key="3">
    <source>
        <dbReference type="ARBA" id="ARBA00023125"/>
    </source>
</evidence>
<dbReference type="GO" id="GO:0046983">
    <property type="term" value="F:protein dimerization activity"/>
    <property type="evidence" value="ECO:0007669"/>
    <property type="project" value="InterPro"/>
</dbReference>
<dbReference type="SUPFAM" id="SSF55455">
    <property type="entry name" value="SRF-like"/>
    <property type="match status" value="1"/>
</dbReference>
<feature type="region of interest" description="Disordered" evidence="6">
    <location>
        <begin position="257"/>
        <end position="294"/>
    </location>
</feature>
<evidence type="ECO:0000256" key="6">
    <source>
        <dbReference type="SAM" id="MobiDB-lite"/>
    </source>
</evidence>
<name>A0AAN8UXK7_9MAGN</name>
<evidence type="ECO:0000256" key="1">
    <source>
        <dbReference type="ARBA" id="ARBA00004123"/>
    </source>
</evidence>
<feature type="compositionally biased region" description="Polar residues" evidence="6">
    <location>
        <begin position="260"/>
        <end position="274"/>
    </location>
</feature>
<dbReference type="EMBL" id="JBAMMX010000017">
    <property type="protein sequence ID" value="KAK6923830.1"/>
    <property type="molecule type" value="Genomic_DNA"/>
</dbReference>
<keyword evidence="3" id="KW-0238">DNA-binding</keyword>
<dbReference type="PROSITE" id="PS00350">
    <property type="entry name" value="MADS_BOX_1"/>
    <property type="match status" value="1"/>
</dbReference>
<dbReference type="InterPro" id="IPR050142">
    <property type="entry name" value="MADS-box/MEF2_TF"/>
</dbReference>
<gene>
    <name evidence="9" type="ORF">RJ641_010030</name>
</gene>
<feature type="domain" description="K-box" evidence="8">
    <location>
        <begin position="154"/>
        <end position="244"/>
    </location>
</feature>